<keyword evidence="9" id="KW-0496">Mitochondrion</keyword>
<dbReference type="SUPFAM" id="SSF52374">
    <property type="entry name" value="Nucleotidylyl transferase"/>
    <property type="match status" value="1"/>
</dbReference>
<sequence length="623" mass="70600">MAPSQALVLSRGSACYRCLFGHARGVALVQRRGISQKYLQKKAEAEAQWKERAEWIKEGKLPNLWDMLEERGYVKDTAGSRETIRELMRTRRIGAYVGVDPTASSLHVGHLLPLMPLFWMYMHGYKAFTILGGSTVKIGDPTDRLKTRAVIGSADLAMNVTKMHFQIKKLWTNVEEQARRHGYKKEWAWRRGLVNNNTWWNKMPMLEVLKRVGRHLRIGPMLSRDTVKRKMTEGDGVSFAEFSYPIMQGWDWWELFRQQRVQMQIGGSDQYGNIITGIDIVKAARDNEPDPAKRIPANSELDDPVGFTVPLLTDSSGAKFGKSAGNAVWLDPHRTSPFDLYRYFVRRPDADVENLLKLLTFLPMSEIQQTMEAQNQDPSKRVAQHRLAYEILSLVHGEAEAQRTQAEHRMMYRKGGAAIPLLASSAPEGGEYAEPKGPVTPNNAPRVDMILPESLIMHKSIGRILYAAGFADSATKGHKLAQQEAVHIAGMPGRKPGHGQPMDPAQLTWNPIKLWFPQETQRYLIDGKLLILRKGKHNLRVIQMVSDEEYKASGLTYPGQEFTGVVRRLRNLLKALKDGEITPEEVKEALRAEAEQQKQQQEEAPGHINFPKQKPEAQRHLEA</sequence>
<comment type="catalytic activity">
    <reaction evidence="11 12">
        <text>tRNA(Tyr) + L-tyrosine + ATP = L-tyrosyl-tRNA(Tyr) + AMP + diphosphate + H(+)</text>
        <dbReference type="Rhea" id="RHEA:10220"/>
        <dbReference type="Rhea" id="RHEA-COMP:9706"/>
        <dbReference type="Rhea" id="RHEA-COMP:9707"/>
        <dbReference type="ChEBI" id="CHEBI:15378"/>
        <dbReference type="ChEBI" id="CHEBI:30616"/>
        <dbReference type="ChEBI" id="CHEBI:33019"/>
        <dbReference type="ChEBI" id="CHEBI:58315"/>
        <dbReference type="ChEBI" id="CHEBI:78442"/>
        <dbReference type="ChEBI" id="CHEBI:78536"/>
        <dbReference type="ChEBI" id="CHEBI:456215"/>
        <dbReference type="EC" id="6.1.1.1"/>
    </reaction>
</comment>
<dbReference type="FunFam" id="3.40.50.620:FF:000227">
    <property type="entry name" value="Tyrosine--tRNA ligase"/>
    <property type="match status" value="1"/>
</dbReference>
<comment type="caution">
    <text evidence="15">The sequence shown here is derived from an EMBL/GenBank/DDBJ whole genome shotgun (WGS) entry which is preliminary data.</text>
</comment>
<evidence type="ECO:0000313" key="15">
    <source>
        <dbReference type="EMBL" id="KAK3309706.1"/>
    </source>
</evidence>
<keyword evidence="4" id="KW-0507">mRNA processing</keyword>
<dbReference type="InterPro" id="IPR014729">
    <property type="entry name" value="Rossmann-like_a/b/a_fold"/>
</dbReference>
<protein>
    <recommendedName>
        <fullName evidence="12">Tyrosine--tRNA ligase</fullName>
        <ecNumber evidence="12">6.1.1.1</ecNumber>
    </recommendedName>
    <alternativeName>
        <fullName evidence="12">Tyrosyl-tRNA synthetase</fullName>
    </alternativeName>
</protein>
<dbReference type="GeneID" id="87883007"/>
<evidence type="ECO:0000256" key="1">
    <source>
        <dbReference type="ARBA" id="ARBA00004305"/>
    </source>
</evidence>
<dbReference type="GO" id="GO:0006437">
    <property type="term" value="P:tyrosyl-tRNA aminoacylation"/>
    <property type="evidence" value="ECO:0007669"/>
    <property type="project" value="InterPro"/>
</dbReference>
<dbReference type="Proteomes" id="UP001273166">
    <property type="component" value="Unassembled WGS sequence"/>
</dbReference>
<evidence type="ECO:0000256" key="3">
    <source>
        <dbReference type="ARBA" id="ARBA00022598"/>
    </source>
</evidence>
<keyword evidence="6 12" id="KW-0067">ATP-binding</keyword>
<proteinExistence type="inferred from homology"/>
<dbReference type="PANTHER" id="PTHR11766">
    <property type="entry name" value="TYROSYL-TRNA SYNTHETASE"/>
    <property type="match status" value="1"/>
</dbReference>
<dbReference type="InterPro" id="IPR036986">
    <property type="entry name" value="S4_RNA-bd_sf"/>
</dbReference>
<evidence type="ECO:0000256" key="10">
    <source>
        <dbReference type="ARBA" id="ARBA00023146"/>
    </source>
</evidence>
<keyword evidence="16" id="KW-1185">Reference proteome</keyword>
<keyword evidence="3 12" id="KW-0436">Ligase</keyword>
<dbReference type="InterPro" id="IPR032005">
    <property type="entry name" value="TyrRSs_C"/>
</dbReference>
<dbReference type="InterPro" id="IPR024088">
    <property type="entry name" value="Tyr-tRNA-ligase_bac-type"/>
</dbReference>
<dbReference type="GO" id="GO:0003723">
    <property type="term" value="F:RNA binding"/>
    <property type="evidence" value="ECO:0007669"/>
    <property type="project" value="InterPro"/>
</dbReference>
<dbReference type="Pfam" id="PF16714">
    <property type="entry name" value="TyrRSs_C"/>
    <property type="match status" value="1"/>
</dbReference>
<dbReference type="InterPro" id="IPR002307">
    <property type="entry name" value="Tyr-tRNA-ligase"/>
</dbReference>
<feature type="non-terminal residue" evidence="15">
    <location>
        <position position="623"/>
    </location>
</feature>
<organism evidence="15 16">
    <name type="scientific">Chaetomium strumarium</name>
    <dbReference type="NCBI Taxonomy" id="1170767"/>
    <lineage>
        <taxon>Eukaryota</taxon>
        <taxon>Fungi</taxon>
        <taxon>Dikarya</taxon>
        <taxon>Ascomycota</taxon>
        <taxon>Pezizomycotina</taxon>
        <taxon>Sordariomycetes</taxon>
        <taxon>Sordariomycetidae</taxon>
        <taxon>Sordariales</taxon>
        <taxon>Chaetomiaceae</taxon>
        <taxon>Chaetomium</taxon>
    </lineage>
</organism>
<keyword evidence="7 12" id="KW-0648">Protein biosynthesis</keyword>
<dbReference type="FunFam" id="1.10.240.10:FF:000001">
    <property type="entry name" value="Tyrosine--tRNA ligase"/>
    <property type="match status" value="1"/>
</dbReference>
<dbReference type="EC" id="6.1.1.1" evidence="12"/>
<evidence type="ECO:0000256" key="9">
    <source>
        <dbReference type="ARBA" id="ARBA00023128"/>
    </source>
</evidence>
<evidence type="ECO:0000256" key="12">
    <source>
        <dbReference type="RuleBase" id="RU361234"/>
    </source>
</evidence>
<evidence type="ECO:0000256" key="11">
    <source>
        <dbReference type="ARBA" id="ARBA00048248"/>
    </source>
</evidence>
<feature type="compositionally biased region" description="Basic and acidic residues" evidence="13">
    <location>
        <begin position="613"/>
        <end position="623"/>
    </location>
</feature>
<dbReference type="InterPro" id="IPR002305">
    <property type="entry name" value="aa-tRNA-synth_Ic"/>
</dbReference>
<dbReference type="RefSeq" id="XP_062725486.1">
    <property type="nucleotide sequence ID" value="XM_062864178.1"/>
</dbReference>
<evidence type="ECO:0000259" key="14">
    <source>
        <dbReference type="Pfam" id="PF16714"/>
    </source>
</evidence>
<keyword evidence="8" id="KW-0809">Transit peptide</keyword>
<evidence type="ECO:0000256" key="13">
    <source>
        <dbReference type="SAM" id="MobiDB-lite"/>
    </source>
</evidence>
<dbReference type="AlphaFoldDB" id="A0AAJ0M5C5"/>
<dbReference type="EMBL" id="JAUDZG010000001">
    <property type="protein sequence ID" value="KAK3309706.1"/>
    <property type="molecule type" value="Genomic_DNA"/>
</dbReference>
<reference evidence="15" key="2">
    <citation type="submission" date="2023-06" db="EMBL/GenBank/DDBJ databases">
        <authorList>
            <consortium name="Lawrence Berkeley National Laboratory"/>
            <person name="Mondo S.J."/>
            <person name="Hensen N."/>
            <person name="Bonometti L."/>
            <person name="Westerberg I."/>
            <person name="Brannstrom I.O."/>
            <person name="Guillou S."/>
            <person name="Cros-Aarteil S."/>
            <person name="Calhoun S."/>
            <person name="Haridas S."/>
            <person name="Kuo A."/>
            <person name="Pangilinan J."/>
            <person name="Riley R."/>
            <person name="Labutti K."/>
            <person name="Andreopoulos B."/>
            <person name="Lipzen A."/>
            <person name="Chen C."/>
            <person name="Yanf M."/>
            <person name="Daum C."/>
            <person name="Ng V."/>
            <person name="Clum A."/>
            <person name="Steindorff A."/>
            <person name="Ohm R."/>
            <person name="Martin F."/>
            <person name="Silar P."/>
            <person name="Natvig D."/>
            <person name="Lalanne C."/>
            <person name="Gautier V."/>
            <person name="Ament-Velasquez S.L."/>
            <person name="Kruys A."/>
            <person name="Hutchinson M.I."/>
            <person name="Powell A.J."/>
            <person name="Barry K."/>
            <person name="Miller A.N."/>
            <person name="Grigoriev I.V."/>
            <person name="Debuchy R."/>
            <person name="Gladieux P."/>
            <person name="Thoren M.H."/>
            <person name="Johannesson H."/>
        </authorList>
    </citation>
    <scope>NUCLEOTIDE SEQUENCE</scope>
    <source>
        <strain evidence="15">CBS 333.67</strain>
    </source>
</reference>
<dbReference type="Gene3D" id="3.40.50.620">
    <property type="entry name" value="HUPs"/>
    <property type="match status" value="1"/>
</dbReference>
<dbReference type="GO" id="GO:0006397">
    <property type="term" value="P:mRNA processing"/>
    <property type="evidence" value="ECO:0007669"/>
    <property type="project" value="UniProtKB-KW"/>
</dbReference>
<dbReference type="GO" id="GO:0005524">
    <property type="term" value="F:ATP binding"/>
    <property type="evidence" value="ECO:0007669"/>
    <property type="project" value="UniProtKB-KW"/>
</dbReference>
<dbReference type="CDD" id="cd00805">
    <property type="entry name" value="TyrRS_core"/>
    <property type="match status" value="1"/>
</dbReference>
<dbReference type="GO" id="GO:0005829">
    <property type="term" value="C:cytosol"/>
    <property type="evidence" value="ECO:0007669"/>
    <property type="project" value="TreeGrafter"/>
</dbReference>
<dbReference type="PANTHER" id="PTHR11766:SF0">
    <property type="entry name" value="TYROSINE--TRNA LIGASE, MITOCHONDRIAL"/>
    <property type="match status" value="1"/>
</dbReference>
<dbReference type="Gene3D" id="3.10.290.10">
    <property type="entry name" value="RNA-binding S4 domain"/>
    <property type="match status" value="1"/>
</dbReference>
<dbReference type="GO" id="GO:0004831">
    <property type="term" value="F:tyrosine-tRNA ligase activity"/>
    <property type="evidence" value="ECO:0007669"/>
    <property type="project" value="UniProtKB-EC"/>
</dbReference>
<comment type="similarity">
    <text evidence="2 12">Belongs to the class-I aminoacyl-tRNA synthetase family.</text>
</comment>
<name>A0AAJ0M5C5_9PEZI</name>
<dbReference type="Pfam" id="PF00579">
    <property type="entry name" value="tRNA-synt_1b"/>
    <property type="match status" value="1"/>
</dbReference>
<dbReference type="GO" id="GO:0005759">
    <property type="term" value="C:mitochondrial matrix"/>
    <property type="evidence" value="ECO:0007669"/>
    <property type="project" value="UniProtKB-SubCell"/>
</dbReference>
<feature type="domain" description="Tyrosyl-tRNA synthetase C-terminal" evidence="14">
    <location>
        <begin position="440"/>
        <end position="561"/>
    </location>
</feature>
<keyword evidence="10 12" id="KW-0030">Aminoacyl-tRNA synthetase</keyword>
<evidence type="ECO:0000256" key="2">
    <source>
        <dbReference type="ARBA" id="ARBA00005594"/>
    </source>
</evidence>
<gene>
    <name evidence="15" type="ORF">B0T15DRAFT_367087</name>
</gene>
<comment type="subcellular location">
    <subcellularLocation>
        <location evidence="1">Mitochondrion matrix</location>
    </subcellularLocation>
</comment>
<dbReference type="PRINTS" id="PR01040">
    <property type="entry name" value="TRNASYNTHTYR"/>
</dbReference>
<accession>A0AAJ0M5C5</accession>
<reference evidence="15" key="1">
    <citation type="journal article" date="2023" name="Mol. Phylogenet. Evol.">
        <title>Genome-scale phylogeny and comparative genomics of the fungal order Sordariales.</title>
        <authorList>
            <person name="Hensen N."/>
            <person name="Bonometti L."/>
            <person name="Westerberg I."/>
            <person name="Brannstrom I.O."/>
            <person name="Guillou S."/>
            <person name="Cros-Aarteil S."/>
            <person name="Calhoun S."/>
            <person name="Haridas S."/>
            <person name="Kuo A."/>
            <person name="Mondo S."/>
            <person name="Pangilinan J."/>
            <person name="Riley R."/>
            <person name="LaButti K."/>
            <person name="Andreopoulos B."/>
            <person name="Lipzen A."/>
            <person name="Chen C."/>
            <person name="Yan M."/>
            <person name="Daum C."/>
            <person name="Ng V."/>
            <person name="Clum A."/>
            <person name="Steindorff A."/>
            <person name="Ohm R.A."/>
            <person name="Martin F."/>
            <person name="Silar P."/>
            <person name="Natvig D.O."/>
            <person name="Lalanne C."/>
            <person name="Gautier V."/>
            <person name="Ament-Velasquez S.L."/>
            <person name="Kruys A."/>
            <person name="Hutchinson M.I."/>
            <person name="Powell A.J."/>
            <person name="Barry K."/>
            <person name="Miller A.N."/>
            <person name="Grigoriev I.V."/>
            <person name="Debuchy R."/>
            <person name="Gladieux P."/>
            <person name="Hiltunen Thoren M."/>
            <person name="Johannesson H."/>
        </authorList>
    </citation>
    <scope>NUCLEOTIDE SEQUENCE</scope>
    <source>
        <strain evidence="15">CBS 333.67</strain>
    </source>
</reference>
<evidence type="ECO:0000256" key="4">
    <source>
        <dbReference type="ARBA" id="ARBA00022664"/>
    </source>
</evidence>
<dbReference type="NCBIfam" id="TIGR00234">
    <property type="entry name" value="tyrS"/>
    <property type="match status" value="1"/>
</dbReference>
<evidence type="ECO:0000256" key="5">
    <source>
        <dbReference type="ARBA" id="ARBA00022741"/>
    </source>
</evidence>
<dbReference type="Gene3D" id="1.10.240.10">
    <property type="entry name" value="Tyrosyl-Transfer RNA Synthetase"/>
    <property type="match status" value="1"/>
</dbReference>
<evidence type="ECO:0000313" key="16">
    <source>
        <dbReference type="Proteomes" id="UP001273166"/>
    </source>
</evidence>
<evidence type="ECO:0000256" key="6">
    <source>
        <dbReference type="ARBA" id="ARBA00022840"/>
    </source>
</evidence>
<keyword evidence="5 12" id="KW-0547">Nucleotide-binding</keyword>
<evidence type="ECO:0000256" key="8">
    <source>
        <dbReference type="ARBA" id="ARBA00022946"/>
    </source>
</evidence>
<feature type="compositionally biased region" description="Basic and acidic residues" evidence="13">
    <location>
        <begin position="591"/>
        <end position="605"/>
    </location>
</feature>
<evidence type="ECO:0000256" key="7">
    <source>
        <dbReference type="ARBA" id="ARBA00022917"/>
    </source>
</evidence>
<feature type="region of interest" description="Disordered" evidence="13">
    <location>
        <begin position="591"/>
        <end position="623"/>
    </location>
</feature>